<comment type="caution">
    <text evidence="2">The sequence shown here is derived from an EMBL/GenBank/DDBJ whole genome shotgun (WGS) entry which is preliminary data.</text>
</comment>
<dbReference type="InterPro" id="IPR011990">
    <property type="entry name" value="TPR-like_helical_dom_sf"/>
</dbReference>
<dbReference type="GO" id="GO:0006396">
    <property type="term" value="P:RNA processing"/>
    <property type="evidence" value="ECO:0007669"/>
    <property type="project" value="TreeGrafter"/>
</dbReference>
<dbReference type="InterPro" id="IPR051114">
    <property type="entry name" value="Mito_RNA_Proc_CCM1"/>
</dbReference>
<dbReference type="AlphaFoldDB" id="A0A9P9IC30"/>
<name>A0A9P9IC30_9PLEO</name>
<feature type="region of interest" description="Disordered" evidence="1">
    <location>
        <begin position="674"/>
        <end position="694"/>
    </location>
</feature>
<dbReference type="PANTHER" id="PTHR47934:SF6">
    <property type="entry name" value="MITOCHONDRIAL GROUP I INTRON SPLICING FACTOR CCM1-RELATED"/>
    <property type="match status" value="1"/>
</dbReference>
<evidence type="ECO:0000313" key="2">
    <source>
        <dbReference type="EMBL" id="KAH7114274.1"/>
    </source>
</evidence>
<gene>
    <name evidence="2" type="ORF">B0J11DRAFT_445569</name>
</gene>
<evidence type="ECO:0000256" key="1">
    <source>
        <dbReference type="SAM" id="MobiDB-lite"/>
    </source>
</evidence>
<dbReference type="PANTHER" id="PTHR47934">
    <property type="entry name" value="PENTATRICOPEPTIDE REPEAT-CONTAINING PROTEIN PET309, MITOCHONDRIAL"/>
    <property type="match status" value="1"/>
</dbReference>
<feature type="compositionally biased region" description="Basic and acidic residues" evidence="1">
    <location>
        <begin position="674"/>
        <end position="691"/>
    </location>
</feature>
<accession>A0A9P9IC30</accession>
<dbReference type="GO" id="GO:0007005">
    <property type="term" value="P:mitochondrion organization"/>
    <property type="evidence" value="ECO:0007669"/>
    <property type="project" value="TreeGrafter"/>
</dbReference>
<evidence type="ECO:0000313" key="3">
    <source>
        <dbReference type="Proteomes" id="UP000700596"/>
    </source>
</evidence>
<dbReference type="Gene3D" id="1.25.40.10">
    <property type="entry name" value="Tetratricopeptide repeat domain"/>
    <property type="match status" value="2"/>
</dbReference>
<evidence type="ECO:0008006" key="4">
    <source>
        <dbReference type="Google" id="ProtNLM"/>
    </source>
</evidence>
<dbReference type="GO" id="GO:0003729">
    <property type="term" value="F:mRNA binding"/>
    <property type="evidence" value="ECO:0007669"/>
    <property type="project" value="TreeGrafter"/>
</dbReference>
<protein>
    <recommendedName>
        <fullName evidence="4">Pentatricopeptide repeat protein</fullName>
    </recommendedName>
</protein>
<dbReference type="GO" id="GO:0005739">
    <property type="term" value="C:mitochondrion"/>
    <property type="evidence" value="ECO:0007669"/>
    <property type="project" value="TreeGrafter"/>
</dbReference>
<dbReference type="Proteomes" id="UP000700596">
    <property type="component" value="Unassembled WGS sequence"/>
</dbReference>
<keyword evidence="3" id="KW-1185">Reference proteome</keyword>
<dbReference type="OrthoDB" id="185373at2759"/>
<reference evidence="2" key="1">
    <citation type="journal article" date="2021" name="Nat. Commun.">
        <title>Genetic determinants of endophytism in the Arabidopsis root mycobiome.</title>
        <authorList>
            <person name="Mesny F."/>
            <person name="Miyauchi S."/>
            <person name="Thiergart T."/>
            <person name="Pickel B."/>
            <person name="Atanasova L."/>
            <person name="Karlsson M."/>
            <person name="Huettel B."/>
            <person name="Barry K.W."/>
            <person name="Haridas S."/>
            <person name="Chen C."/>
            <person name="Bauer D."/>
            <person name="Andreopoulos W."/>
            <person name="Pangilinan J."/>
            <person name="LaButti K."/>
            <person name="Riley R."/>
            <person name="Lipzen A."/>
            <person name="Clum A."/>
            <person name="Drula E."/>
            <person name="Henrissat B."/>
            <person name="Kohler A."/>
            <person name="Grigoriev I.V."/>
            <person name="Martin F.M."/>
            <person name="Hacquard S."/>
        </authorList>
    </citation>
    <scope>NUCLEOTIDE SEQUENCE</scope>
    <source>
        <strain evidence="2">MPI-CAGE-CH-0243</strain>
    </source>
</reference>
<organism evidence="2 3">
    <name type="scientific">Dendryphion nanum</name>
    <dbReference type="NCBI Taxonomy" id="256645"/>
    <lineage>
        <taxon>Eukaryota</taxon>
        <taxon>Fungi</taxon>
        <taxon>Dikarya</taxon>
        <taxon>Ascomycota</taxon>
        <taxon>Pezizomycotina</taxon>
        <taxon>Dothideomycetes</taxon>
        <taxon>Pleosporomycetidae</taxon>
        <taxon>Pleosporales</taxon>
        <taxon>Torulaceae</taxon>
        <taxon>Dendryphion</taxon>
    </lineage>
</organism>
<dbReference type="EMBL" id="JAGMWT010000017">
    <property type="protein sequence ID" value="KAH7114274.1"/>
    <property type="molecule type" value="Genomic_DNA"/>
</dbReference>
<proteinExistence type="predicted"/>
<sequence>MQALWSRVARSPDTTCRCMSCLSNTTATSARSAIARRGGSVGIKGVWAFGTPTSTFVYTSIFAAGLTVDALAKRKRNEQWVSAFEHLREEMAMQATLKERENQIHVLVEEESITFNPDYLTLDEVFPDGVDWETLFRTTAMDLDETPSIELSEAKFSLKRVPKTLSRSLWDLLVFDSRFPGDPIMEWDVNTGAPLIRHNLPPQSMWSYDHVRTKALRMRHSRKKLAIQQISTVVMVRRLFSRAGTRAYYLMSKQEQASTDFLDRLSPILRDLLSMSSKDYHNTEKQLLSILAQLQQQSSEDHEARKLLLINCRKNHTAIPHYWQDEDGDFYAIGKQMNDSIKDIFRDSERPNGSKDLSFAIAKIGHNLLVSSVAPDVHTFNLLISGFKRWRLPDLVDEVLPALDACKIRPNEMTCAIVLDHFAQSNRPEQFSSFVARMQGVKNALSLARPDINVNEVGAGRLIRISEDKVYQKVYPTPLVFNSLMLGALRFAGFDRALDIYYEMKKDGWGLDVLGLTHFLVDCIERRDWQGGLHIWQEINNIKFQAKRSHVAKAYSNMLTLCSVTENKSAFNQLLSEIVRLSYNGKEIVDLARIFEEKIRGQQRFRTHGSLKFEVSDAISSYIADTKGPEKAVVLEDTAEPYAEPTAKPAKLDPEDAWAVWMLHELGEDINAKAEPQEASVKPEESPKVEQEPQSALEFMPNRIYMDPDEAWAIWMKHELGIDVREDANIENKK</sequence>